<organism evidence="2 3">
    <name type="scientific">Culter alburnus</name>
    <name type="common">Topmouth culter</name>
    <dbReference type="NCBI Taxonomy" id="194366"/>
    <lineage>
        <taxon>Eukaryota</taxon>
        <taxon>Metazoa</taxon>
        <taxon>Chordata</taxon>
        <taxon>Craniata</taxon>
        <taxon>Vertebrata</taxon>
        <taxon>Euteleostomi</taxon>
        <taxon>Actinopterygii</taxon>
        <taxon>Neopterygii</taxon>
        <taxon>Teleostei</taxon>
        <taxon>Ostariophysi</taxon>
        <taxon>Cypriniformes</taxon>
        <taxon>Xenocyprididae</taxon>
        <taxon>Xenocypridinae</taxon>
        <taxon>Culter</taxon>
    </lineage>
</organism>
<evidence type="ECO:0000313" key="3">
    <source>
        <dbReference type="Proteomes" id="UP001479290"/>
    </source>
</evidence>
<evidence type="ECO:0000313" key="2">
    <source>
        <dbReference type="EMBL" id="KAK9975241.1"/>
    </source>
</evidence>
<accession>A0AAW2ANB6</accession>
<protein>
    <submittedName>
        <fullName evidence="2">Uncharacterized protein</fullName>
    </submittedName>
</protein>
<comment type="caution">
    <text evidence="2">The sequence shown here is derived from an EMBL/GenBank/DDBJ whole genome shotgun (WGS) entry which is preliminary data.</text>
</comment>
<reference evidence="2 3" key="1">
    <citation type="submission" date="2024-05" db="EMBL/GenBank/DDBJ databases">
        <title>A high-quality chromosomal-level genome assembly of Topmouth culter (Culter alburnus).</title>
        <authorList>
            <person name="Zhao H."/>
        </authorList>
    </citation>
    <scope>NUCLEOTIDE SEQUENCE [LARGE SCALE GENOMIC DNA]</scope>
    <source>
        <strain evidence="2">CATC2023</strain>
        <tissue evidence="2">Muscle</tissue>
    </source>
</reference>
<evidence type="ECO:0000256" key="1">
    <source>
        <dbReference type="SAM" id="MobiDB-lite"/>
    </source>
</evidence>
<dbReference type="Proteomes" id="UP001479290">
    <property type="component" value="Unassembled WGS sequence"/>
</dbReference>
<proteinExistence type="predicted"/>
<dbReference type="EMBL" id="JAWDJR010000005">
    <property type="protein sequence ID" value="KAK9975241.1"/>
    <property type="molecule type" value="Genomic_DNA"/>
</dbReference>
<gene>
    <name evidence="2" type="ORF">ABG768_023294</name>
</gene>
<name>A0AAW2ANB6_CULAL</name>
<keyword evidence="3" id="KW-1185">Reference proteome</keyword>
<feature type="region of interest" description="Disordered" evidence="1">
    <location>
        <begin position="1"/>
        <end position="32"/>
    </location>
</feature>
<sequence length="61" mass="6645">MPMREASAGPRATPPSSRSTEAHMPPQPALPCHSDMEILLGFIRSEPSKLHSHDLQPSKVT</sequence>
<dbReference type="AlphaFoldDB" id="A0AAW2ANB6"/>